<evidence type="ECO:0000313" key="2">
    <source>
        <dbReference type="Proteomes" id="UP001458880"/>
    </source>
</evidence>
<name>A0AAW1HU09_POPJA</name>
<reference evidence="1 2" key="1">
    <citation type="journal article" date="2024" name="BMC Genomics">
        <title>De novo assembly and annotation of Popillia japonica's genome with initial clues to its potential as an invasive pest.</title>
        <authorList>
            <person name="Cucini C."/>
            <person name="Boschi S."/>
            <person name="Funari R."/>
            <person name="Cardaioli E."/>
            <person name="Iannotti N."/>
            <person name="Marturano G."/>
            <person name="Paoli F."/>
            <person name="Bruttini M."/>
            <person name="Carapelli A."/>
            <person name="Frati F."/>
            <person name="Nardi F."/>
        </authorList>
    </citation>
    <scope>NUCLEOTIDE SEQUENCE [LARGE SCALE GENOMIC DNA]</scope>
    <source>
        <strain evidence="1">DMR45628</strain>
    </source>
</reference>
<gene>
    <name evidence="1" type="ORF">QE152_g39465</name>
</gene>
<sequence length="145" mass="16769">MENYPNRIDTDIYISCAHVENIPQATQCFYRTCAQQCYIQEVVPAKSLCFPHCRWIVHYRLINEQEIPPPGLHLKRLFRVIKGSKPLNVDTIRSHVTPGSPATVTFEYAVTTCSCPRPHFEGPVQASPQWIQYQHVELEFENLNI</sequence>
<accession>A0AAW1HU09</accession>
<comment type="caution">
    <text evidence="1">The sequence shown here is derived from an EMBL/GenBank/DDBJ whole genome shotgun (WGS) entry which is preliminary data.</text>
</comment>
<dbReference type="Proteomes" id="UP001458880">
    <property type="component" value="Unassembled WGS sequence"/>
</dbReference>
<protein>
    <submittedName>
        <fullName evidence="1">Uncharacterized protein</fullName>
    </submittedName>
</protein>
<keyword evidence="2" id="KW-1185">Reference proteome</keyword>
<organism evidence="1 2">
    <name type="scientific">Popillia japonica</name>
    <name type="common">Japanese beetle</name>
    <dbReference type="NCBI Taxonomy" id="7064"/>
    <lineage>
        <taxon>Eukaryota</taxon>
        <taxon>Metazoa</taxon>
        <taxon>Ecdysozoa</taxon>
        <taxon>Arthropoda</taxon>
        <taxon>Hexapoda</taxon>
        <taxon>Insecta</taxon>
        <taxon>Pterygota</taxon>
        <taxon>Neoptera</taxon>
        <taxon>Endopterygota</taxon>
        <taxon>Coleoptera</taxon>
        <taxon>Polyphaga</taxon>
        <taxon>Scarabaeiformia</taxon>
        <taxon>Scarabaeidae</taxon>
        <taxon>Rutelinae</taxon>
        <taxon>Popillia</taxon>
    </lineage>
</organism>
<dbReference type="AlphaFoldDB" id="A0AAW1HU09"/>
<proteinExistence type="predicted"/>
<dbReference type="EMBL" id="JASPKY010000940">
    <property type="protein sequence ID" value="KAK9680044.1"/>
    <property type="molecule type" value="Genomic_DNA"/>
</dbReference>
<evidence type="ECO:0000313" key="1">
    <source>
        <dbReference type="EMBL" id="KAK9680044.1"/>
    </source>
</evidence>